<dbReference type="EMBL" id="JAIGNQ010000003">
    <property type="protein sequence ID" value="MBX7489118.1"/>
    <property type="molecule type" value="Genomic_DNA"/>
</dbReference>
<protein>
    <submittedName>
        <fullName evidence="2">Uncharacterized protein</fullName>
    </submittedName>
</protein>
<accession>A0ABS7JGG1</accession>
<dbReference type="RefSeq" id="WP_221598350.1">
    <property type="nucleotide sequence ID" value="NZ_JAIGNQ010000003.1"/>
</dbReference>
<feature type="compositionally biased region" description="Basic and acidic residues" evidence="1">
    <location>
        <begin position="39"/>
        <end position="48"/>
    </location>
</feature>
<dbReference type="Proteomes" id="UP000776651">
    <property type="component" value="Unassembled WGS sequence"/>
</dbReference>
<feature type="region of interest" description="Disordered" evidence="1">
    <location>
        <begin position="32"/>
        <end position="51"/>
    </location>
</feature>
<name>A0ABS7JGG1_9SPHN</name>
<evidence type="ECO:0000256" key="1">
    <source>
        <dbReference type="SAM" id="MobiDB-lite"/>
    </source>
</evidence>
<proteinExistence type="predicted"/>
<feature type="region of interest" description="Disordered" evidence="1">
    <location>
        <begin position="125"/>
        <end position="148"/>
    </location>
</feature>
<dbReference type="PROSITE" id="PS51257">
    <property type="entry name" value="PROKAR_LIPOPROTEIN"/>
    <property type="match status" value="1"/>
</dbReference>
<organism evidence="2 3">
    <name type="scientific">Qipengyuania pacifica</name>
    <dbReference type="NCBI Taxonomy" id="2860199"/>
    <lineage>
        <taxon>Bacteria</taxon>
        <taxon>Pseudomonadati</taxon>
        <taxon>Pseudomonadota</taxon>
        <taxon>Alphaproteobacteria</taxon>
        <taxon>Sphingomonadales</taxon>
        <taxon>Erythrobacteraceae</taxon>
        <taxon>Qipengyuania</taxon>
    </lineage>
</organism>
<reference evidence="2 3" key="1">
    <citation type="submission" date="2021-08" db="EMBL/GenBank/DDBJ databases">
        <title>Comparative Genomics Analysis of the Genus Qipengyuania Reveals Extensive Genetic Diversity and Metabolic Versatility, Including the Description of Fifteen Novel Species.</title>
        <authorList>
            <person name="Liu Y."/>
        </authorList>
    </citation>
    <scope>NUCLEOTIDE SEQUENCE [LARGE SCALE GENOMIC DNA]</scope>
    <source>
        <strain evidence="2 3">GH25</strain>
    </source>
</reference>
<feature type="compositionally biased region" description="Polar residues" evidence="1">
    <location>
        <begin position="125"/>
        <end position="141"/>
    </location>
</feature>
<comment type="caution">
    <text evidence="2">The sequence shown here is derived from an EMBL/GenBank/DDBJ whole genome shotgun (WGS) entry which is preliminary data.</text>
</comment>
<gene>
    <name evidence="2" type="ORF">K3177_11390</name>
</gene>
<keyword evidence="3" id="KW-1185">Reference proteome</keyword>
<evidence type="ECO:0000313" key="2">
    <source>
        <dbReference type="EMBL" id="MBX7489118.1"/>
    </source>
</evidence>
<evidence type="ECO:0000313" key="3">
    <source>
        <dbReference type="Proteomes" id="UP000776651"/>
    </source>
</evidence>
<sequence>MASRSGRLPSRFSTAFTLTLAGLLVTGCGQEPEAPYAHDTTENDEKAPSPDAYVLAPGVYSIESSDGSLYFQMVIEQDGTYSTRNPDGETIVTGRWRDDRGTACFDPSGAGEDKQERCWINSSLSEDGTFTTTGADGSDSYTVRPVES</sequence>